<reference evidence="1" key="1">
    <citation type="journal article" date="2018" name="Genome Biol.">
        <title>SKESA: strategic k-mer extension for scrupulous assemblies.</title>
        <authorList>
            <person name="Souvorov A."/>
            <person name="Agarwala R."/>
            <person name="Lipman D.J."/>
        </authorList>
    </citation>
    <scope>NUCLEOTIDE SEQUENCE</scope>
    <source>
        <strain evidence="1">AZ00058701</strain>
    </source>
</reference>
<protein>
    <submittedName>
        <fullName evidence="2">DUF4917 domain-containing protein</fullName>
    </submittedName>
    <submittedName>
        <fullName evidence="1">DUF4917 family protein</fullName>
    </submittedName>
</protein>
<dbReference type="RefSeq" id="WP_010947789.1">
    <property type="nucleotide sequence ID" value="NZ_BBUG01000033.1"/>
</dbReference>
<evidence type="ECO:0000313" key="2">
    <source>
        <dbReference type="EMBL" id="PPK30071.1"/>
    </source>
</evidence>
<reference evidence="2 3" key="2">
    <citation type="submission" date="2018-02" db="EMBL/GenBank/DDBJ databases">
        <title>Draft genome sequences of four Legionella pneumophila clinical strains isolated in Ontario.</title>
        <authorList>
            <person name="Fortuna A."/>
            <person name="Ramnarine R."/>
            <person name="Li A."/>
            <person name="Frantz C."/>
            <person name="Mallo G."/>
        </authorList>
    </citation>
    <scope>NUCLEOTIDE SEQUENCE [LARGE SCALE GENOMIC DNA]</scope>
    <source>
        <strain evidence="2 3">LG61</strain>
    </source>
</reference>
<gene>
    <name evidence="2" type="ORF">C3928_10595</name>
    <name evidence="1" type="ORF">JBJ86_10155</name>
</gene>
<accession>A0A133WX81</accession>
<dbReference type="OrthoDB" id="828244at2"/>
<dbReference type="Proteomes" id="UP000866496">
    <property type="component" value="Unassembled WGS sequence"/>
</dbReference>
<dbReference type="Pfam" id="PF16263">
    <property type="entry name" value="DUF4917"/>
    <property type="match status" value="1"/>
</dbReference>
<dbReference type="Proteomes" id="UP000239239">
    <property type="component" value="Unassembled WGS sequence"/>
</dbReference>
<sequence length="363" mass="42393">MAKLNPISFEEALENSTNKNRSILLGNGFSISLCENFDYKYLYKQAQKLADEGEISISKSIKNLFDDINTCDFEKVLDHLNITIETIKHYPKAELLNRTLNKDKDNLIAAFYNTINSVHPKFQSDISPGTFIACLKILSNFNKIFTTNYDLLLYWIIMNRTNQHLDLFNLHDFDFSSLPHDDGFTRDMNTNDFPKWNNNLSRGPQDVFYLHGSLFIINAIENFIKINNDSKDGRILEQIDKWLKDDQQPLIVLEGNYKDKAKKIYRHSYLRCCLNALSTLKGDLFLIGFSINDETDKHIIESIQESVIERVYVGYYKELDKDFEKRIKQLSYTNDPSRERELFIFNTNEAIQWKAIKLVTKGK</sequence>
<dbReference type="EMBL" id="DACWHX010000011">
    <property type="protein sequence ID" value="HAU1880603.1"/>
    <property type="molecule type" value="Genomic_DNA"/>
</dbReference>
<dbReference type="InterPro" id="IPR032581">
    <property type="entry name" value="DUF4917"/>
</dbReference>
<dbReference type="EMBL" id="PQWY01000015">
    <property type="protein sequence ID" value="PPK30071.1"/>
    <property type="molecule type" value="Genomic_DNA"/>
</dbReference>
<evidence type="ECO:0000313" key="1">
    <source>
        <dbReference type="EMBL" id="HAU1880603.1"/>
    </source>
</evidence>
<dbReference type="GeneID" id="57036071"/>
<name>A0A133WX81_LEGPN</name>
<comment type="caution">
    <text evidence="2">The sequence shown here is derived from an EMBL/GenBank/DDBJ whole genome shotgun (WGS) entry which is preliminary data.</text>
</comment>
<evidence type="ECO:0000313" key="3">
    <source>
        <dbReference type="Proteomes" id="UP000239239"/>
    </source>
</evidence>
<proteinExistence type="predicted"/>
<organism evidence="2 3">
    <name type="scientific">Legionella pneumophila</name>
    <dbReference type="NCBI Taxonomy" id="446"/>
    <lineage>
        <taxon>Bacteria</taxon>
        <taxon>Pseudomonadati</taxon>
        <taxon>Pseudomonadota</taxon>
        <taxon>Gammaproteobacteria</taxon>
        <taxon>Legionellales</taxon>
        <taxon>Legionellaceae</taxon>
        <taxon>Legionella</taxon>
    </lineage>
</organism>
<reference evidence="1" key="3">
    <citation type="submission" date="2019-10" db="EMBL/GenBank/DDBJ databases">
        <authorList>
            <consortium name="NCBI Pathogen Detection Project"/>
        </authorList>
    </citation>
    <scope>NUCLEOTIDE SEQUENCE</scope>
    <source>
        <strain evidence="1">AZ00058701</strain>
    </source>
</reference>
<dbReference type="AlphaFoldDB" id="A0A133WX81"/>